<keyword evidence="1" id="KW-1133">Transmembrane helix</keyword>
<proteinExistence type="predicted"/>
<feature type="transmembrane region" description="Helical" evidence="1">
    <location>
        <begin position="48"/>
        <end position="73"/>
    </location>
</feature>
<reference evidence="2" key="1">
    <citation type="submission" date="2021-05" db="EMBL/GenBank/DDBJ databases">
        <authorList>
            <person name="Alioto T."/>
            <person name="Alioto T."/>
            <person name="Gomez Garrido J."/>
        </authorList>
    </citation>
    <scope>NUCLEOTIDE SEQUENCE</scope>
</reference>
<dbReference type="AlphaFoldDB" id="A0A8D8ZDJ4"/>
<evidence type="ECO:0000256" key="1">
    <source>
        <dbReference type="SAM" id="Phobius"/>
    </source>
</evidence>
<sequence>MTEDELRIRRDLYQTKYPGRRLLVDIWIPGLDETEYCWAYVALFLAQAYIAIVCFMPVYAGIVTLLPIIMIHVEGQTKFLCKHIELLGHPHKDLSTGNTIFYTDFVRNQYVTASKSLIKTGETTAMPRKEAIPDEVKIFKENQNTYHTSEVKILRKNQLRKLRAYERAYFRQLVIFHQKMLFFGDQVCTHFP</sequence>
<dbReference type="EMBL" id="HBUF01464509">
    <property type="protein sequence ID" value="CAG6744346.1"/>
    <property type="molecule type" value="Transcribed_RNA"/>
</dbReference>
<name>A0A8D8ZDJ4_9HEMI</name>
<protein>
    <submittedName>
        <fullName evidence="2">Uncharacterized protein</fullName>
    </submittedName>
</protein>
<keyword evidence="1" id="KW-0472">Membrane</keyword>
<keyword evidence="1" id="KW-0812">Transmembrane</keyword>
<accession>A0A8D8ZDJ4</accession>
<evidence type="ECO:0000313" key="2">
    <source>
        <dbReference type="EMBL" id="CAG6744346.1"/>
    </source>
</evidence>
<organism evidence="2">
    <name type="scientific">Cacopsylla melanoneura</name>
    <dbReference type="NCBI Taxonomy" id="428564"/>
    <lineage>
        <taxon>Eukaryota</taxon>
        <taxon>Metazoa</taxon>
        <taxon>Ecdysozoa</taxon>
        <taxon>Arthropoda</taxon>
        <taxon>Hexapoda</taxon>
        <taxon>Insecta</taxon>
        <taxon>Pterygota</taxon>
        <taxon>Neoptera</taxon>
        <taxon>Paraneoptera</taxon>
        <taxon>Hemiptera</taxon>
        <taxon>Sternorrhyncha</taxon>
        <taxon>Psylloidea</taxon>
        <taxon>Psyllidae</taxon>
        <taxon>Psyllinae</taxon>
        <taxon>Cacopsylla</taxon>
    </lineage>
</organism>